<reference evidence="1 2" key="1">
    <citation type="submission" date="2019-05" db="EMBL/GenBank/DDBJ databases">
        <title>Mumia sp. nov., isolated from the intestinal contents of plateau pika (Ochotona curzoniae) in the Qinghai-Tibet plateau of China.</title>
        <authorList>
            <person name="Tian Z."/>
        </authorList>
    </citation>
    <scope>NUCLEOTIDE SEQUENCE [LARGE SCALE GENOMIC DNA]</scope>
    <source>
        <strain evidence="2">527</strain>
    </source>
</reference>
<dbReference type="Proteomes" id="UP000306740">
    <property type="component" value="Unassembled WGS sequence"/>
</dbReference>
<dbReference type="EMBL" id="VDFR01000169">
    <property type="protein sequence ID" value="TNC33513.1"/>
    <property type="molecule type" value="Genomic_DNA"/>
</dbReference>
<accession>A0A5C4MEJ9</accession>
<name>A0A5C4MEJ9_9ACTN</name>
<organism evidence="1 2">
    <name type="scientific">Mumia zhuanghuii</name>
    <dbReference type="NCBI Taxonomy" id="2585211"/>
    <lineage>
        <taxon>Bacteria</taxon>
        <taxon>Bacillati</taxon>
        <taxon>Actinomycetota</taxon>
        <taxon>Actinomycetes</taxon>
        <taxon>Propionibacteriales</taxon>
        <taxon>Nocardioidaceae</taxon>
        <taxon>Mumia</taxon>
    </lineage>
</organism>
<evidence type="ECO:0000313" key="2">
    <source>
        <dbReference type="Proteomes" id="UP000306740"/>
    </source>
</evidence>
<gene>
    <name evidence="1" type="ORF">FHE65_28910</name>
</gene>
<evidence type="ECO:0000313" key="1">
    <source>
        <dbReference type="EMBL" id="TNC33513.1"/>
    </source>
</evidence>
<dbReference type="AlphaFoldDB" id="A0A5C4MEJ9"/>
<sequence length="73" mass="8879">MLRRSRDDLRLHELLLPAEKREPLRLEDAHGYKWARRFFWLFLRPRPLAHDRRLPAAKELLEPLRFVVGETAH</sequence>
<protein>
    <submittedName>
        <fullName evidence="1">Uncharacterized protein</fullName>
    </submittedName>
</protein>
<comment type="caution">
    <text evidence="1">The sequence shown here is derived from an EMBL/GenBank/DDBJ whole genome shotgun (WGS) entry which is preliminary data.</text>
</comment>
<proteinExistence type="predicted"/>
<dbReference type="RefSeq" id="WP_139107087.1">
    <property type="nucleotide sequence ID" value="NZ_VDFR01000169.1"/>
</dbReference>